<evidence type="ECO:0000313" key="2">
    <source>
        <dbReference type="Proteomes" id="UP001396646"/>
    </source>
</evidence>
<sequence length="124" mass="13955">MLIASPLLIPHIVAGPPAPFFVVENHDVYDHNVVIDVSDSHNTSIMSETYKLESNSEIVRKRPLGLRLPLSKGEFAFNVTVDNKTMGTYNVEIPHRYTMVEIKLYYEDYTGNMTLITVEAVGVD</sequence>
<reference evidence="1 2" key="1">
    <citation type="submission" date="2024-04" db="EMBL/GenBank/DDBJ databases">
        <title>Methanococcoides sp. LMO-2.</title>
        <authorList>
            <person name="Liang L."/>
        </authorList>
    </citation>
    <scope>NUCLEOTIDE SEQUENCE [LARGE SCALE GENOMIC DNA]</scope>
    <source>
        <strain evidence="1 2">LMO-2</strain>
    </source>
</reference>
<keyword evidence="2" id="KW-1185">Reference proteome</keyword>
<organism evidence="1 2">
    <name type="scientific">Methanococcoides cohabitans</name>
    <dbReference type="NCBI Taxonomy" id="3136559"/>
    <lineage>
        <taxon>Archaea</taxon>
        <taxon>Methanobacteriati</taxon>
        <taxon>Methanobacteriota</taxon>
        <taxon>Stenosarchaea group</taxon>
        <taxon>Methanomicrobia</taxon>
        <taxon>Methanosarcinales</taxon>
        <taxon>Methanosarcinaceae</taxon>
        <taxon>Methanococcoides</taxon>
    </lineage>
</organism>
<dbReference type="RefSeq" id="WP_342127637.1">
    <property type="nucleotide sequence ID" value="NZ_JBCAUS010000006.1"/>
</dbReference>
<proteinExistence type="predicted"/>
<name>A0ABU9KUF0_9EURY</name>
<protein>
    <submittedName>
        <fullName evidence="1">Uncharacterized protein</fullName>
    </submittedName>
</protein>
<accession>A0ABU9KUF0</accession>
<dbReference type="Proteomes" id="UP001396646">
    <property type="component" value="Unassembled WGS sequence"/>
</dbReference>
<gene>
    <name evidence="1" type="ORF">WOA13_09385</name>
</gene>
<comment type="caution">
    <text evidence="1">The sequence shown here is derived from an EMBL/GenBank/DDBJ whole genome shotgun (WGS) entry which is preliminary data.</text>
</comment>
<dbReference type="EMBL" id="JBCAUS010000006">
    <property type="protein sequence ID" value="MEL4306031.1"/>
    <property type="molecule type" value="Genomic_DNA"/>
</dbReference>
<evidence type="ECO:0000313" key="1">
    <source>
        <dbReference type="EMBL" id="MEL4306031.1"/>
    </source>
</evidence>